<dbReference type="RefSeq" id="WP_004384242.1">
    <property type="nucleotide sequence ID" value="NZ_GG698716.1"/>
</dbReference>
<keyword evidence="3" id="KW-1185">Reference proteome</keyword>
<feature type="transmembrane region" description="Helical" evidence="1">
    <location>
        <begin position="21"/>
        <end position="39"/>
    </location>
</feature>
<keyword evidence="1" id="KW-0812">Transmembrane</keyword>
<keyword evidence="1" id="KW-1133">Transmembrane helix</keyword>
<dbReference type="AlphaFoldDB" id="C9MSE0"/>
<protein>
    <submittedName>
        <fullName evidence="2">Uncharacterized protein</fullName>
    </submittedName>
</protein>
<dbReference type="Proteomes" id="UP000003327">
    <property type="component" value="Unassembled WGS sequence"/>
</dbReference>
<accession>C9MSE0</accession>
<keyword evidence="1" id="KW-0472">Membrane</keyword>
<proteinExistence type="predicted"/>
<feature type="transmembrane region" description="Helical" evidence="1">
    <location>
        <begin position="194"/>
        <end position="215"/>
    </location>
</feature>
<evidence type="ECO:0000313" key="2">
    <source>
        <dbReference type="EMBL" id="EEX17595.1"/>
    </source>
</evidence>
<sequence length="249" mass="28139">MDAKDVTFLPVRKWEQRASNILLLLYIMGIIAYSVVYILGPNTLFWYGSGLSQMELQTIAIVPFYCGFAGLMTLFGIVIRRIGRSHFGWMSIAVAAWLFAFFLIVNLCADIVVMCEINYSSVAVTDNNILNLASGLYLSCISLSLLCYVYILVRSLFLSKGDLRILFVKQLATFCAFLILFQFCLPTATTNAPWIVEIPLILSYVSVVLYIGILWRRVLDAAHLHAPSMDNTTDGMWLLRDEEDPFIDE</sequence>
<feature type="transmembrane region" description="Helical" evidence="1">
    <location>
        <begin position="59"/>
        <end position="79"/>
    </location>
</feature>
<organism evidence="2 3">
    <name type="scientific">Prevotella veroralis F0319</name>
    <dbReference type="NCBI Taxonomy" id="649761"/>
    <lineage>
        <taxon>Bacteria</taxon>
        <taxon>Pseudomonadati</taxon>
        <taxon>Bacteroidota</taxon>
        <taxon>Bacteroidia</taxon>
        <taxon>Bacteroidales</taxon>
        <taxon>Prevotellaceae</taxon>
        <taxon>Prevotella</taxon>
    </lineage>
</organism>
<dbReference type="OrthoDB" id="9927123at2"/>
<comment type="caution">
    <text evidence="2">The sequence shown here is derived from an EMBL/GenBank/DDBJ whole genome shotgun (WGS) entry which is preliminary data.</text>
</comment>
<reference evidence="2 3" key="1">
    <citation type="submission" date="2009-09" db="EMBL/GenBank/DDBJ databases">
        <authorList>
            <person name="Weinstock G."/>
            <person name="Sodergren E."/>
            <person name="Clifton S."/>
            <person name="Fulton L."/>
            <person name="Fulton B."/>
            <person name="Courtney L."/>
            <person name="Fronick C."/>
            <person name="Harrison M."/>
            <person name="Strong C."/>
            <person name="Farmer C."/>
            <person name="Delahaunty K."/>
            <person name="Markovic C."/>
            <person name="Hall O."/>
            <person name="Minx P."/>
            <person name="Tomlinson C."/>
            <person name="Mitreva M."/>
            <person name="Nelson J."/>
            <person name="Hou S."/>
            <person name="Wollam A."/>
            <person name="Pepin K.H."/>
            <person name="Johnson M."/>
            <person name="Bhonagiri V."/>
            <person name="Nash W.E."/>
            <person name="Warren W."/>
            <person name="Chinwalla A."/>
            <person name="Mardis E.R."/>
            <person name="Wilson R.K."/>
        </authorList>
    </citation>
    <scope>NUCLEOTIDE SEQUENCE [LARGE SCALE GENOMIC DNA]</scope>
    <source>
        <strain evidence="2 3">F0319</strain>
    </source>
</reference>
<dbReference type="HOGENOM" id="CLU_1115001_0_0_10"/>
<dbReference type="EMBL" id="ACVA01000063">
    <property type="protein sequence ID" value="EEX17595.1"/>
    <property type="molecule type" value="Genomic_DNA"/>
</dbReference>
<feature type="transmembrane region" description="Helical" evidence="1">
    <location>
        <begin position="165"/>
        <end position="188"/>
    </location>
</feature>
<gene>
    <name evidence="2" type="ORF">HMPREF0973_02559</name>
</gene>
<feature type="transmembrane region" description="Helical" evidence="1">
    <location>
        <begin position="134"/>
        <end position="153"/>
    </location>
</feature>
<name>C9MSE0_9BACT</name>
<evidence type="ECO:0000256" key="1">
    <source>
        <dbReference type="SAM" id="Phobius"/>
    </source>
</evidence>
<evidence type="ECO:0000313" key="3">
    <source>
        <dbReference type="Proteomes" id="UP000003327"/>
    </source>
</evidence>
<feature type="transmembrane region" description="Helical" evidence="1">
    <location>
        <begin position="91"/>
        <end position="114"/>
    </location>
</feature>
<dbReference type="STRING" id="649761.HMPREF0973_02559"/>